<feature type="region of interest" description="Disordered" evidence="1">
    <location>
        <begin position="1676"/>
        <end position="1756"/>
    </location>
</feature>
<dbReference type="SMART" id="SM00100">
    <property type="entry name" value="cNMP"/>
    <property type="match status" value="3"/>
</dbReference>
<keyword evidence="4" id="KW-1185">Reference proteome</keyword>
<feature type="region of interest" description="Disordered" evidence="1">
    <location>
        <begin position="1518"/>
        <end position="1571"/>
    </location>
</feature>
<proteinExistence type="predicted"/>
<feature type="region of interest" description="Disordered" evidence="1">
    <location>
        <begin position="1421"/>
        <end position="1494"/>
    </location>
</feature>
<dbReference type="PANTHER" id="PTHR10217:SF435">
    <property type="entry name" value="POTASSIUM VOLTAGE-GATED CHANNEL PROTEIN EAG"/>
    <property type="match status" value="1"/>
</dbReference>
<dbReference type="InterPro" id="IPR050818">
    <property type="entry name" value="KCNH_animal-type"/>
</dbReference>
<dbReference type="GO" id="GO:0005886">
    <property type="term" value="C:plasma membrane"/>
    <property type="evidence" value="ECO:0007669"/>
    <property type="project" value="TreeGrafter"/>
</dbReference>
<feature type="transmembrane region" description="Helical" evidence="2">
    <location>
        <begin position="175"/>
        <end position="193"/>
    </location>
</feature>
<evidence type="ECO:0000256" key="1">
    <source>
        <dbReference type="SAM" id="MobiDB-lite"/>
    </source>
</evidence>
<feature type="transmembrane region" description="Helical" evidence="2">
    <location>
        <begin position="1202"/>
        <end position="1220"/>
    </location>
</feature>
<dbReference type="InterPro" id="IPR000595">
    <property type="entry name" value="cNMP-bd_dom"/>
</dbReference>
<keyword evidence="2" id="KW-0812">Transmembrane</keyword>
<feature type="compositionally biased region" description="Basic and acidic residues" evidence="1">
    <location>
        <begin position="1421"/>
        <end position="1433"/>
    </location>
</feature>
<evidence type="ECO:0000313" key="4">
    <source>
        <dbReference type="Proteomes" id="UP000504629"/>
    </source>
</evidence>
<protein>
    <submittedName>
        <fullName evidence="5">Uncharacterized protein LOC114253232</fullName>
    </submittedName>
</protein>
<feature type="transmembrane region" description="Helical" evidence="2">
    <location>
        <begin position="1171"/>
        <end position="1190"/>
    </location>
</feature>
<dbReference type="Gene3D" id="1.10.287.630">
    <property type="entry name" value="Helix hairpin bin"/>
    <property type="match status" value="2"/>
</dbReference>
<feature type="transmembrane region" description="Helical" evidence="2">
    <location>
        <begin position="1121"/>
        <end position="1147"/>
    </location>
</feature>
<feature type="transmembrane region" description="Helical" evidence="2">
    <location>
        <begin position="724"/>
        <end position="744"/>
    </location>
</feature>
<accession>A0A6J2KUF2</accession>
<feature type="domain" description="Cyclic nucleotide-binding" evidence="3">
    <location>
        <begin position="830"/>
        <end position="931"/>
    </location>
</feature>
<dbReference type="Gene3D" id="2.60.120.10">
    <property type="entry name" value="Jelly Rolls"/>
    <property type="match status" value="3"/>
</dbReference>
<feature type="compositionally biased region" description="Basic residues" evidence="1">
    <location>
        <begin position="1746"/>
        <end position="1756"/>
    </location>
</feature>
<dbReference type="PROSITE" id="PS50042">
    <property type="entry name" value="CNMP_BINDING_3"/>
    <property type="match status" value="3"/>
</dbReference>
<evidence type="ECO:0000256" key="2">
    <source>
        <dbReference type="SAM" id="Phobius"/>
    </source>
</evidence>
<keyword evidence="2" id="KW-1133">Transmembrane helix</keyword>
<dbReference type="GeneID" id="114253232"/>
<feature type="transmembrane region" description="Helical" evidence="2">
    <location>
        <begin position="631"/>
        <end position="653"/>
    </location>
</feature>
<feature type="compositionally biased region" description="Basic and acidic residues" evidence="1">
    <location>
        <begin position="1633"/>
        <end position="1649"/>
    </location>
</feature>
<reference evidence="5" key="1">
    <citation type="submission" date="2025-08" db="UniProtKB">
        <authorList>
            <consortium name="RefSeq"/>
        </authorList>
    </citation>
    <scope>IDENTIFICATION</scope>
    <source>
        <tissue evidence="5">Silk gland</tissue>
    </source>
</reference>
<dbReference type="PANTHER" id="PTHR10217">
    <property type="entry name" value="VOLTAGE AND LIGAND GATED POTASSIUM CHANNEL"/>
    <property type="match status" value="1"/>
</dbReference>
<feature type="compositionally biased region" description="Basic and acidic residues" evidence="1">
    <location>
        <begin position="1524"/>
        <end position="1541"/>
    </location>
</feature>
<feature type="transmembrane region" description="Helical" evidence="2">
    <location>
        <begin position="992"/>
        <end position="1012"/>
    </location>
</feature>
<organism evidence="4 5">
    <name type="scientific">Bombyx mandarina</name>
    <name type="common">Wild silk moth</name>
    <name type="synonym">Wild silkworm</name>
    <dbReference type="NCBI Taxonomy" id="7092"/>
    <lineage>
        <taxon>Eukaryota</taxon>
        <taxon>Metazoa</taxon>
        <taxon>Ecdysozoa</taxon>
        <taxon>Arthropoda</taxon>
        <taxon>Hexapoda</taxon>
        <taxon>Insecta</taxon>
        <taxon>Pterygota</taxon>
        <taxon>Neoptera</taxon>
        <taxon>Endopterygota</taxon>
        <taxon>Lepidoptera</taxon>
        <taxon>Glossata</taxon>
        <taxon>Ditrysia</taxon>
        <taxon>Bombycoidea</taxon>
        <taxon>Bombycidae</taxon>
        <taxon>Bombycinae</taxon>
        <taxon>Bombyx</taxon>
    </lineage>
</organism>
<dbReference type="KEGG" id="bman:114253232"/>
<feature type="domain" description="Cyclic nucleotide-binding" evidence="3">
    <location>
        <begin position="327"/>
        <end position="407"/>
    </location>
</feature>
<dbReference type="Proteomes" id="UP000504629">
    <property type="component" value="Unplaced"/>
</dbReference>
<feature type="compositionally biased region" description="Acidic residues" evidence="1">
    <location>
        <begin position="1728"/>
        <end position="1738"/>
    </location>
</feature>
<evidence type="ECO:0000259" key="3">
    <source>
        <dbReference type="PROSITE" id="PS50042"/>
    </source>
</evidence>
<dbReference type="SUPFAM" id="SSF81324">
    <property type="entry name" value="Voltage-gated potassium channels"/>
    <property type="match status" value="2"/>
</dbReference>
<dbReference type="Gene3D" id="1.10.287.70">
    <property type="match status" value="1"/>
</dbReference>
<feature type="domain" description="Cyclic nucleotide-binding" evidence="3">
    <location>
        <begin position="1305"/>
        <end position="1406"/>
    </location>
</feature>
<feature type="compositionally biased region" description="Polar residues" evidence="1">
    <location>
        <begin position="1543"/>
        <end position="1552"/>
    </location>
</feature>
<dbReference type="InterPro" id="IPR018490">
    <property type="entry name" value="cNMP-bd_dom_sf"/>
</dbReference>
<dbReference type="CDD" id="cd00038">
    <property type="entry name" value="CAP_ED"/>
    <property type="match status" value="3"/>
</dbReference>
<dbReference type="InterPro" id="IPR014710">
    <property type="entry name" value="RmlC-like_jellyroll"/>
</dbReference>
<dbReference type="RefSeq" id="XP_028043824.1">
    <property type="nucleotide sequence ID" value="XM_028188023.1"/>
</dbReference>
<evidence type="ECO:0000313" key="5">
    <source>
        <dbReference type="RefSeq" id="XP_028043824.1"/>
    </source>
</evidence>
<gene>
    <name evidence="5" type="primary">LOC114253232</name>
</gene>
<feature type="compositionally biased region" description="Basic and acidic residues" evidence="1">
    <location>
        <begin position="1703"/>
        <end position="1718"/>
    </location>
</feature>
<dbReference type="Pfam" id="PF00027">
    <property type="entry name" value="cNMP_binding"/>
    <property type="match status" value="2"/>
</dbReference>
<dbReference type="GO" id="GO:0042391">
    <property type="term" value="P:regulation of membrane potential"/>
    <property type="evidence" value="ECO:0007669"/>
    <property type="project" value="TreeGrafter"/>
</dbReference>
<name>A0A6J2KUF2_BOMMA</name>
<dbReference type="SUPFAM" id="SSF51206">
    <property type="entry name" value="cAMP-binding domain-like"/>
    <property type="match status" value="3"/>
</dbReference>
<feature type="transmembrane region" description="Helical" evidence="2">
    <location>
        <begin position="1018"/>
        <end position="1037"/>
    </location>
</feature>
<sequence length="1756" mass="203877">MLGNRVGTLQSTFFAQLLCKAIRGNMHTLVVAHNDNVHNLDGATVRRHQGKYARWFYPQRVGVGKVKYTWLHRKKWIAKKIKHLVNKFGCTLTVLFVFRILKRIEETCVYRSNVLRFLSYTLLLVIACYMITALQQAFMCFQFEYCQVSNFTHRPYWEHKPLDDAMVESRLSFGLYWAISMITFTCHMPIWGADNFNNVIYTMLLLEMCIVLRIFMEAVYSATIMVTSALREDYDACIENVKNFLIRKQMDPVLRQRFITYLQLCWYTDKAYSMTNKKSSIFYDLPAHVYRDIVTRQRSKYIERIPFVQFIHGEDLCDLSSKAKLFYTSPNEILLNTGDITNEMYVIKQGICEVYCPITKRVVKAIGPKSHFGVLTCILHLPAFYTVKAVTHVQMFSVARKQLLRTLEMPKVKDAIEYAIRTPEYHRLLRHREPFLSYSPPDPIPNMERFLLPRKHLPDTAFLQPFDRLGFLSVLRYIFPRFTIRPDGRYLTVYECVRALCALASSMVFPNYTYLVLQWPSLYHVSVILDATAYFDVLQRMLVGYFNEHGVLVYHPASTAAHYLKGAFIVDVIACLQLENLESSTKESFGDMYRVTHMTQILMLNRLIQLYRIPSAMVLLKKYIERRDIMIVLKATPIFLATLNVLTCLMVFYSVDVYYSLGEKGWLIVPTRDRGGSWLHLFENAFRYNMTATPWNIHLSCYFWVVYEATSTGYNSLHPSNLELMWVLFIGMVFCAMITTYFSVRIISVRANVNQALASFQEHMRDMVVYMRREKLDLALTKEVLDYYEYNWDKMRGIDYMSLLKLCDQITLRTDATLHIFGPPFAKCRILSHCDLSLLRIMGRAVRSVHFLRGTRIIEANDVIADMYILDYGDVDMMEIRGSMSNVVNLPKGSVFGNLEGAPNIRCPVTFMSTSKAHLLMINSKLFHQIIKDFPAVVQLMKECRSEDTKCYILGNVGDAFKIRKERSMSSPILFRKRKGLIKYLYYKDKLVQIYLIAISLICVYGDLYNAGFQDNRTWLILSLYALDMGFYVKILMQYILPQIVVETDHSKNVLLPMRTKYFKGEFKYDLISCIPFELFSLLATDNRWCMFSLLRMNRTLRIVTVYRCLLRLRERITSNLILSTINSVFIWFTLFVHATTCLWYFIAVMEDSHEPGTSWLHADNGDSMCHNMYICSLYFILTTFTQNGVGDIMPKKHSEVIFVSILQIVSTMLYMVYVGEFSNIIQYLSFRSFTFYSTYLQLQEFLHNNRVSKNLVAIVNKYCLHLWRESRGLQQPHFLETAPHGLRLEIMSAAYLNHLTRHHVFENCEAAFLRQLVGCFKLYSYNEDMYVVKESEITDSMYFIHTGRVQETSEARDGSARIYTAGTCFGVSQGLVRNTPYMNSYRTLTKSQVLTLNYNHWEYLLKHFPSSMVAINRHTKGSEDQGKDDHGFFPKFKQRPSFERTETGTSLPPRLGSEQSSRYAGPHEADIPTASESNDTEKWPMNSRGTLEEEPVNLLSEEQNEIELKELSIGESFGSVSRSTRDPRQPQYVDRVERRSSALINKASSTAKDLMEKQDNETMEQSDVADDKDILLLQEDEESTLALIKVTDENKPPESKFEPDSEMIQRDSNIDAAEELMRAIDITQSHDTQPKVDQTELDKEKSDDILPSNLDSENKFDIATSVAKSSKRFVKVRYEDEEKEAPTSTTKTMSDEEPSTSKAEELLTKERNLRTLDSDTYLNLIPDTEEVEEEESSDSSSSTSLKRRYPRPSNF</sequence>
<feature type="region of interest" description="Disordered" evidence="1">
    <location>
        <begin position="1626"/>
        <end position="1656"/>
    </location>
</feature>
<feature type="transmembrane region" description="Helical" evidence="2">
    <location>
        <begin position="113"/>
        <end position="134"/>
    </location>
</feature>
<dbReference type="OrthoDB" id="421226at2759"/>
<dbReference type="GO" id="GO:0005249">
    <property type="term" value="F:voltage-gated potassium channel activity"/>
    <property type="evidence" value="ECO:0007669"/>
    <property type="project" value="TreeGrafter"/>
</dbReference>
<keyword evidence="2" id="KW-0472">Membrane</keyword>